<name>A0A061QNT2_9CHLO</name>
<sequence>GYKPRPPPKGEAAQLQLVATAHCDDIALYRNMSGDSLHRRGYREAMHRASLNESVAAGALLLMGWEELCHSSQGVALADPMCGSGTFLIEAALIAERRAPGLMTCGDRGRLSPGTTLTRRGGGNAARRRAGRHAGGTA</sequence>
<evidence type="ECO:0000256" key="1">
    <source>
        <dbReference type="ARBA" id="ARBA00022603"/>
    </source>
</evidence>
<evidence type="ECO:0000256" key="3">
    <source>
        <dbReference type="SAM" id="MobiDB-lite"/>
    </source>
</evidence>
<evidence type="ECO:0000256" key="2">
    <source>
        <dbReference type="ARBA" id="ARBA00022679"/>
    </source>
</evidence>
<reference evidence="5" key="1">
    <citation type="submission" date="2014-05" db="EMBL/GenBank/DDBJ databases">
        <title>The transcriptome of the halophilic microalga Tetraselmis sp. GSL018 isolated from the Great Salt Lake, Utah.</title>
        <authorList>
            <person name="Jinkerson R.E."/>
            <person name="D'Adamo S."/>
            <person name="Posewitz M.C."/>
        </authorList>
    </citation>
    <scope>NUCLEOTIDE SEQUENCE</scope>
    <source>
        <strain evidence="5">GSL018</strain>
    </source>
</reference>
<dbReference type="InterPro" id="IPR053943">
    <property type="entry name" value="RlmKL-like_Mtase_CS"/>
</dbReference>
<dbReference type="GO" id="GO:0032259">
    <property type="term" value="P:methylation"/>
    <property type="evidence" value="ECO:0007669"/>
    <property type="project" value="UniProtKB-KW"/>
</dbReference>
<dbReference type="PANTHER" id="PTHR47313">
    <property type="entry name" value="RIBOSOMAL RNA LARGE SUBUNIT METHYLTRANSFERASE K/L"/>
    <property type="match status" value="1"/>
</dbReference>
<proteinExistence type="predicted"/>
<dbReference type="SUPFAM" id="SSF53335">
    <property type="entry name" value="S-adenosyl-L-methionine-dependent methyltransferases"/>
    <property type="match status" value="1"/>
</dbReference>
<feature type="region of interest" description="Disordered" evidence="3">
    <location>
        <begin position="106"/>
        <end position="138"/>
    </location>
</feature>
<feature type="non-terminal residue" evidence="5">
    <location>
        <position position="138"/>
    </location>
</feature>
<dbReference type="PROSITE" id="PS01261">
    <property type="entry name" value="UPF0020"/>
    <property type="match status" value="1"/>
</dbReference>
<dbReference type="GO" id="GO:0043527">
    <property type="term" value="C:tRNA methyltransferase complex"/>
    <property type="evidence" value="ECO:0007669"/>
    <property type="project" value="UniProtKB-ARBA"/>
</dbReference>
<dbReference type="Pfam" id="PF01170">
    <property type="entry name" value="UPF0020"/>
    <property type="match status" value="1"/>
</dbReference>
<dbReference type="AlphaFoldDB" id="A0A061QNT2"/>
<feature type="domain" description="Ribosomal RNA large subunit methyltransferase K/L-like methyltransferase" evidence="4">
    <location>
        <begin position="40"/>
        <end position="103"/>
    </location>
</feature>
<evidence type="ECO:0000259" key="4">
    <source>
        <dbReference type="Pfam" id="PF01170"/>
    </source>
</evidence>
<organism evidence="5">
    <name type="scientific">Tetraselmis sp. GSL018</name>
    <dbReference type="NCBI Taxonomy" id="582737"/>
    <lineage>
        <taxon>Eukaryota</taxon>
        <taxon>Viridiplantae</taxon>
        <taxon>Chlorophyta</taxon>
        <taxon>core chlorophytes</taxon>
        <taxon>Chlorodendrophyceae</taxon>
        <taxon>Chlorodendrales</taxon>
        <taxon>Chlorodendraceae</taxon>
        <taxon>Tetraselmis</taxon>
    </lineage>
</organism>
<evidence type="ECO:0000313" key="5">
    <source>
        <dbReference type="EMBL" id="JAC61378.1"/>
    </source>
</evidence>
<dbReference type="InterPro" id="IPR000241">
    <property type="entry name" value="RlmKL-like_Mtase"/>
</dbReference>
<dbReference type="EMBL" id="GBEZ01025748">
    <property type="protein sequence ID" value="JAC61378.1"/>
    <property type="molecule type" value="Transcribed_RNA"/>
</dbReference>
<keyword evidence="1 5" id="KW-0489">Methyltransferase</keyword>
<dbReference type="Gene3D" id="3.40.50.150">
    <property type="entry name" value="Vaccinia Virus protein VP39"/>
    <property type="match status" value="1"/>
</dbReference>
<feature type="non-terminal residue" evidence="5">
    <location>
        <position position="1"/>
    </location>
</feature>
<protein>
    <submittedName>
        <fullName evidence="5">Putative N6-adenine-specific DNA methylase</fullName>
    </submittedName>
</protein>
<dbReference type="InterPro" id="IPR029063">
    <property type="entry name" value="SAM-dependent_MTases_sf"/>
</dbReference>
<gene>
    <name evidence="5" type="primary">YPSC</name>
    <name evidence="5" type="ORF">TSPGSL018_26441</name>
</gene>
<dbReference type="GO" id="GO:0008168">
    <property type="term" value="F:methyltransferase activity"/>
    <property type="evidence" value="ECO:0007669"/>
    <property type="project" value="UniProtKB-KW"/>
</dbReference>
<dbReference type="PANTHER" id="PTHR47313:SF1">
    <property type="entry name" value="RIBOSOMAL RNA LARGE SUBUNIT METHYLTRANSFERASE K_L"/>
    <property type="match status" value="1"/>
</dbReference>
<keyword evidence="2" id="KW-0808">Transferase</keyword>
<accession>A0A061QNT2</accession>